<dbReference type="Pfam" id="PF12802">
    <property type="entry name" value="MarR_2"/>
    <property type="match status" value="1"/>
</dbReference>
<evidence type="ECO:0000256" key="1">
    <source>
        <dbReference type="ARBA" id="ARBA00023015"/>
    </source>
</evidence>
<dbReference type="SMART" id="SM00347">
    <property type="entry name" value="HTH_MARR"/>
    <property type="match status" value="1"/>
</dbReference>
<feature type="domain" description="HTH marR-type" evidence="4">
    <location>
        <begin position="13"/>
        <end position="149"/>
    </location>
</feature>
<dbReference type="SUPFAM" id="SSF46785">
    <property type="entry name" value="Winged helix' DNA-binding domain"/>
    <property type="match status" value="1"/>
</dbReference>
<dbReference type="Proteomes" id="UP000238164">
    <property type="component" value="Chromosome 1"/>
</dbReference>
<dbReference type="RefSeq" id="WP_105184794.1">
    <property type="nucleotide sequence ID" value="NZ_BAAAGO010000042.1"/>
</dbReference>
<dbReference type="GO" id="GO:0006950">
    <property type="term" value="P:response to stress"/>
    <property type="evidence" value="ECO:0007669"/>
    <property type="project" value="TreeGrafter"/>
</dbReference>
<keyword evidence="3" id="KW-0804">Transcription</keyword>
<dbReference type="PROSITE" id="PS01117">
    <property type="entry name" value="HTH_MARR_1"/>
    <property type="match status" value="1"/>
</dbReference>
<keyword evidence="2" id="KW-0238">DNA-binding</keyword>
<dbReference type="OrthoDB" id="3711220at2"/>
<proteinExistence type="predicted"/>
<reference evidence="5 6" key="1">
    <citation type="submission" date="2018-02" db="EMBL/GenBank/DDBJ databases">
        <authorList>
            <person name="Cohen D.B."/>
            <person name="Kent A.D."/>
        </authorList>
    </citation>
    <scope>NUCLEOTIDE SEQUENCE [LARGE SCALE GENOMIC DNA]</scope>
    <source>
        <strain evidence="5">1</strain>
    </source>
</reference>
<dbReference type="InterPro" id="IPR039422">
    <property type="entry name" value="MarR/SlyA-like"/>
</dbReference>
<dbReference type="InterPro" id="IPR036388">
    <property type="entry name" value="WH-like_DNA-bd_sf"/>
</dbReference>
<dbReference type="InterPro" id="IPR023187">
    <property type="entry name" value="Tscrpt_reg_MarR-type_CS"/>
</dbReference>
<name>A0A2N9JBT8_9ACTN</name>
<organism evidence="5 6">
    <name type="scientific">Micropruina glycogenica</name>
    <dbReference type="NCBI Taxonomy" id="75385"/>
    <lineage>
        <taxon>Bacteria</taxon>
        <taxon>Bacillati</taxon>
        <taxon>Actinomycetota</taxon>
        <taxon>Actinomycetes</taxon>
        <taxon>Propionibacteriales</taxon>
        <taxon>Nocardioidaceae</taxon>
        <taxon>Micropruina</taxon>
    </lineage>
</organism>
<dbReference type="EMBL" id="LT985188">
    <property type="protein sequence ID" value="SPD85597.1"/>
    <property type="molecule type" value="Genomic_DNA"/>
</dbReference>
<evidence type="ECO:0000256" key="3">
    <source>
        <dbReference type="ARBA" id="ARBA00023163"/>
    </source>
</evidence>
<dbReference type="PANTHER" id="PTHR33164:SF57">
    <property type="entry name" value="MARR-FAMILY TRANSCRIPTIONAL REGULATOR"/>
    <property type="match status" value="1"/>
</dbReference>
<dbReference type="InterPro" id="IPR000835">
    <property type="entry name" value="HTH_MarR-typ"/>
</dbReference>
<dbReference type="KEGG" id="mgg:MPLG2_0561"/>
<gene>
    <name evidence="5" type="ORF">MPLG2_0561</name>
</gene>
<evidence type="ECO:0000313" key="6">
    <source>
        <dbReference type="Proteomes" id="UP000238164"/>
    </source>
</evidence>
<accession>A0A2N9JBT8</accession>
<dbReference type="PROSITE" id="PS50995">
    <property type="entry name" value="HTH_MARR_2"/>
    <property type="match status" value="1"/>
</dbReference>
<sequence length="162" mass="17708">MRSFEAVGTDPQRVALAAEVVRINARIHDRAMALVGPMPVPPDVTIQQLRVLDHVMKQPGLSGQELGALLGVSAPTASGLVERMVEKGLISRTDDVDDRRVRRLHPTEAGLDTMRRLDSMFERALAVVLQELSTADLELLCQGAQAMLSAIERVRARHQGEA</sequence>
<dbReference type="AlphaFoldDB" id="A0A2N9JBT8"/>
<protein>
    <submittedName>
        <fullName evidence="5">Putative MarR family transcriptional regulator</fullName>
    </submittedName>
</protein>
<dbReference type="InterPro" id="IPR036390">
    <property type="entry name" value="WH_DNA-bd_sf"/>
</dbReference>
<evidence type="ECO:0000259" key="4">
    <source>
        <dbReference type="PROSITE" id="PS50995"/>
    </source>
</evidence>
<dbReference type="GO" id="GO:0003677">
    <property type="term" value="F:DNA binding"/>
    <property type="evidence" value="ECO:0007669"/>
    <property type="project" value="UniProtKB-KW"/>
</dbReference>
<evidence type="ECO:0000256" key="2">
    <source>
        <dbReference type="ARBA" id="ARBA00023125"/>
    </source>
</evidence>
<dbReference type="PRINTS" id="PR00598">
    <property type="entry name" value="HTHMARR"/>
</dbReference>
<dbReference type="PANTHER" id="PTHR33164">
    <property type="entry name" value="TRANSCRIPTIONAL REGULATOR, MARR FAMILY"/>
    <property type="match status" value="1"/>
</dbReference>
<dbReference type="Gene3D" id="1.10.10.10">
    <property type="entry name" value="Winged helix-like DNA-binding domain superfamily/Winged helix DNA-binding domain"/>
    <property type="match status" value="1"/>
</dbReference>
<dbReference type="GO" id="GO:0003700">
    <property type="term" value="F:DNA-binding transcription factor activity"/>
    <property type="evidence" value="ECO:0007669"/>
    <property type="project" value="InterPro"/>
</dbReference>
<keyword evidence="6" id="KW-1185">Reference proteome</keyword>
<evidence type="ECO:0000313" key="5">
    <source>
        <dbReference type="EMBL" id="SPD85597.1"/>
    </source>
</evidence>
<keyword evidence="1" id="KW-0805">Transcription regulation</keyword>